<name>A6I1Z9_RAT</name>
<protein>
    <submittedName>
        <fullName evidence="1">RCG25896</fullName>
    </submittedName>
</protein>
<proteinExistence type="predicted"/>
<dbReference type="Proteomes" id="UP000234681">
    <property type="component" value="Chromosome 8"/>
</dbReference>
<accession>A6I1Z9</accession>
<evidence type="ECO:0000313" key="1">
    <source>
        <dbReference type="EMBL" id="EDL77578.1"/>
    </source>
</evidence>
<reference evidence="1 2" key="1">
    <citation type="submission" date="2005-09" db="EMBL/GenBank/DDBJ databases">
        <authorList>
            <person name="Mural R.J."/>
            <person name="Li P.W."/>
            <person name="Adams M.D."/>
            <person name="Amanatides P.G."/>
            <person name="Baden-Tillson H."/>
            <person name="Barnstead M."/>
            <person name="Chin S.H."/>
            <person name="Dew I."/>
            <person name="Evans C.A."/>
            <person name="Ferriera S."/>
            <person name="Flanigan M."/>
            <person name="Fosler C."/>
            <person name="Glodek A."/>
            <person name="Gu Z."/>
            <person name="Holt R.A."/>
            <person name="Jennings D."/>
            <person name="Kraft C.L."/>
            <person name="Lu F."/>
            <person name="Nguyen T."/>
            <person name="Nusskern D.R."/>
            <person name="Pfannkoch C.M."/>
            <person name="Sitter C."/>
            <person name="Sutton G.G."/>
            <person name="Venter J.C."/>
            <person name="Wang Z."/>
            <person name="Woodage T."/>
            <person name="Zheng X.H."/>
            <person name="Zhong F."/>
        </authorList>
    </citation>
    <scope>NUCLEOTIDE SEQUENCE [LARGE SCALE GENOMIC DNA]</scope>
    <source>
        <strain>BN</strain>
        <strain evidence="2">Sprague-Dawley</strain>
    </source>
</reference>
<dbReference type="EMBL" id="CH473954">
    <property type="protein sequence ID" value="EDL77578.1"/>
    <property type="molecule type" value="Genomic_DNA"/>
</dbReference>
<sequence length="17" mass="2089">MTRFYRVIVTLKLLDYG</sequence>
<dbReference type="AlphaFoldDB" id="A6I1Z9"/>
<evidence type="ECO:0000313" key="2">
    <source>
        <dbReference type="Proteomes" id="UP000234681"/>
    </source>
</evidence>
<gene>
    <name evidence="1" type="ORF">rCG_25896</name>
</gene>
<organism evidence="1 2">
    <name type="scientific">Rattus norvegicus</name>
    <name type="common">Rat</name>
    <dbReference type="NCBI Taxonomy" id="10116"/>
    <lineage>
        <taxon>Eukaryota</taxon>
        <taxon>Metazoa</taxon>
        <taxon>Chordata</taxon>
        <taxon>Craniata</taxon>
        <taxon>Vertebrata</taxon>
        <taxon>Euteleostomi</taxon>
        <taxon>Mammalia</taxon>
        <taxon>Eutheria</taxon>
        <taxon>Euarchontoglires</taxon>
        <taxon>Glires</taxon>
        <taxon>Rodentia</taxon>
        <taxon>Myomorpha</taxon>
        <taxon>Muroidea</taxon>
        <taxon>Muridae</taxon>
        <taxon>Murinae</taxon>
        <taxon>Rattus</taxon>
    </lineage>
</organism>